<gene>
    <name evidence="6" type="ORF">PC110_g15641</name>
    <name evidence="1" type="ORF">PC113_g16295</name>
    <name evidence="2" type="ORF">PC115_g14655</name>
    <name evidence="3" type="ORF">PC117_g16237</name>
    <name evidence="4" type="ORF">PC118_g15279</name>
    <name evidence="5" type="ORF">PC129_g13132</name>
</gene>
<evidence type="ECO:0000313" key="3">
    <source>
        <dbReference type="EMBL" id="KAG2921468.1"/>
    </source>
</evidence>
<dbReference type="Proteomes" id="UP000736787">
    <property type="component" value="Unassembled WGS sequence"/>
</dbReference>
<dbReference type="Proteomes" id="UP000774804">
    <property type="component" value="Unassembled WGS sequence"/>
</dbReference>
<reference evidence="6 7" key="1">
    <citation type="submission" date="2018-01" db="EMBL/GenBank/DDBJ databases">
        <title>Draft genome of the strawberry crown rot pathogen Phytophthora cactorum.</title>
        <authorList>
            <person name="Armitage A.D."/>
            <person name="Lysoe E."/>
            <person name="Nellist C.F."/>
            <person name="Harrison R.J."/>
            <person name="Brurberg M.B."/>
        </authorList>
    </citation>
    <scope>NUCLEOTIDE SEQUENCE [LARGE SCALE GENOMIC DNA]</scope>
    <source>
        <strain evidence="6 7">10300</strain>
    </source>
</reference>
<dbReference type="OrthoDB" id="127800at2759"/>
<organism evidence="6 7">
    <name type="scientific">Phytophthora cactorum</name>
    <dbReference type="NCBI Taxonomy" id="29920"/>
    <lineage>
        <taxon>Eukaryota</taxon>
        <taxon>Sar</taxon>
        <taxon>Stramenopiles</taxon>
        <taxon>Oomycota</taxon>
        <taxon>Peronosporomycetes</taxon>
        <taxon>Peronosporales</taxon>
        <taxon>Peronosporaceae</taxon>
        <taxon>Phytophthora</taxon>
    </lineage>
</organism>
<dbReference type="Proteomes" id="UP000697107">
    <property type="component" value="Unassembled WGS sequence"/>
</dbReference>
<evidence type="ECO:0000313" key="1">
    <source>
        <dbReference type="EMBL" id="KAG2850988.1"/>
    </source>
</evidence>
<protein>
    <recommendedName>
        <fullName evidence="8">RxLR effector protein</fullName>
    </recommendedName>
</protein>
<dbReference type="EMBL" id="RCMV01000517">
    <property type="protein sequence ID" value="KAG3215991.1"/>
    <property type="molecule type" value="Genomic_DNA"/>
</dbReference>
<sequence length="81" mass="9105">MIDGLNDSYSDINLLLILNAAKQDPNTKKIAANLQDALVDKWLAVKKDPTYLKETFRDVPTADEMIQRYSKKLTFLSGTSS</sequence>
<evidence type="ECO:0008006" key="8">
    <source>
        <dbReference type="Google" id="ProtNLM"/>
    </source>
</evidence>
<dbReference type="EMBL" id="RCMG01000640">
    <property type="protein sequence ID" value="KAG2850988.1"/>
    <property type="molecule type" value="Genomic_DNA"/>
</dbReference>
<dbReference type="EMBL" id="MJFZ01000523">
    <property type="protein sequence ID" value="RAW27958.1"/>
    <property type="molecule type" value="Genomic_DNA"/>
</dbReference>
<accession>A0A329RXK2</accession>
<dbReference type="EMBL" id="RCMK01000568">
    <property type="protein sequence ID" value="KAG2921468.1"/>
    <property type="molecule type" value="Genomic_DNA"/>
</dbReference>
<evidence type="ECO:0000313" key="6">
    <source>
        <dbReference type="EMBL" id="RAW27958.1"/>
    </source>
</evidence>
<evidence type="ECO:0000313" key="4">
    <source>
        <dbReference type="EMBL" id="KAG2973170.1"/>
    </source>
</evidence>
<keyword evidence="7" id="KW-1185">Reference proteome</keyword>
<dbReference type="VEuPathDB" id="FungiDB:PC110_g15641"/>
<dbReference type="Proteomes" id="UP000760860">
    <property type="component" value="Unassembled WGS sequence"/>
</dbReference>
<dbReference type="AlphaFoldDB" id="A0A329RXK2"/>
<name>A0A329RXK2_9STRA</name>
<proteinExistence type="predicted"/>
<dbReference type="Proteomes" id="UP000251314">
    <property type="component" value="Unassembled WGS sequence"/>
</dbReference>
<dbReference type="EMBL" id="RCMI01000567">
    <property type="protein sequence ID" value="KAG2905313.1"/>
    <property type="molecule type" value="Genomic_DNA"/>
</dbReference>
<dbReference type="EMBL" id="RCML01000587">
    <property type="protein sequence ID" value="KAG2973170.1"/>
    <property type="molecule type" value="Genomic_DNA"/>
</dbReference>
<reference evidence="1" key="2">
    <citation type="submission" date="2018-10" db="EMBL/GenBank/DDBJ databases">
        <title>Effector identification in a new, highly contiguous assembly of the strawberry crown rot pathogen Phytophthora cactorum.</title>
        <authorList>
            <person name="Armitage A.D."/>
            <person name="Nellist C.F."/>
            <person name="Bates H."/>
            <person name="Vickerstaff R.J."/>
            <person name="Harrison R.J."/>
        </authorList>
    </citation>
    <scope>NUCLEOTIDE SEQUENCE</scope>
    <source>
        <strain evidence="1">15-7</strain>
        <strain evidence="2">4032</strain>
        <strain evidence="3">4040</strain>
        <strain evidence="4">P415</strain>
        <strain evidence="5">P421</strain>
    </source>
</reference>
<evidence type="ECO:0000313" key="5">
    <source>
        <dbReference type="EMBL" id="KAG3215991.1"/>
    </source>
</evidence>
<dbReference type="Proteomes" id="UP000735874">
    <property type="component" value="Unassembled WGS sequence"/>
</dbReference>
<evidence type="ECO:0000313" key="2">
    <source>
        <dbReference type="EMBL" id="KAG2905313.1"/>
    </source>
</evidence>
<evidence type="ECO:0000313" key="7">
    <source>
        <dbReference type="Proteomes" id="UP000251314"/>
    </source>
</evidence>
<comment type="caution">
    <text evidence="6">The sequence shown here is derived from an EMBL/GenBank/DDBJ whole genome shotgun (WGS) entry which is preliminary data.</text>
</comment>